<feature type="transmembrane region" description="Helical" evidence="7">
    <location>
        <begin position="20"/>
        <end position="41"/>
    </location>
</feature>
<keyword evidence="2 7" id="KW-0812">Transmembrane</keyword>
<dbReference type="InterPro" id="IPR003593">
    <property type="entry name" value="AAA+_ATPase"/>
</dbReference>
<dbReference type="Gene3D" id="3.40.50.300">
    <property type="entry name" value="P-loop containing nucleotide triphosphate hydrolases"/>
    <property type="match status" value="1"/>
</dbReference>
<evidence type="ECO:0000313" key="10">
    <source>
        <dbReference type="EMBL" id="GIJ57177.1"/>
    </source>
</evidence>
<dbReference type="RefSeq" id="WP_203996308.1">
    <property type="nucleotide sequence ID" value="NZ_BOPG01000029.1"/>
</dbReference>
<keyword evidence="5 7" id="KW-1133">Transmembrane helix</keyword>
<dbReference type="PANTHER" id="PTHR43394">
    <property type="entry name" value="ATP-DEPENDENT PERMEASE MDL1, MITOCHONDRIAL"/>
    <property type="match status" value="1"/>
</dbReference>
<evidence type="ECO:0000256" key="3">
    <source>
        <dbReference type="ARBA" id="ARBA00022741"/>
    </source>
</evidence>
<dbReference type="InterPro" id="IPR017871">
    <property type="entry name" value="ABC_transporter-like_CS"/>
</dbReference>
<accession>A0A8J4E2M3</accession>
<dbReference type="GO" id="GO:0005524">
    <property type="term" value="F:ATP binding"/>
    <property type="evidence" value="ECO:0007669"/>
    <property type="project" value="UniProtKB-KW"/>
</dbReference>
<dbReference type="PROSITE" id="PS50893">
    <property type="entry name" value="ABC_TRANSPORTER_2"/>
    <property type="match status" value="1"/>
</dbReference>
<dbReference type="GO" id="GO:0016887">
    <property type="term" value="F:ATP hydrolysis activity"/>
    <property type="evidence" value="ECO:0007669"/>
    <property type="project" value="InterPro"/>
</dbReference>
<feature type="transmembrane region" description="Helical" evidence="7">
    <location>
        <begin position="142"/>
        <end position="167"/>
    </location>
</feature>
<dbReference type="InterPro" id="IPR039421">
    <property type="entry name" value="Type_1_exporter"/>
</dbReference>
<feature type="domain" description="ABC transmembrane type-1" evidence="9">
    <location>
        <begin position="24"/>
        <end position="303"/>
    </location>
</feature>
<dbReference type="InterPro" id="IPR036640">
    <property type="entry name" value="ABC1_TM_sf"/>
</dbReference>
<evidence type="ECO:0000256" key="7">
    <source>
        <dbReference type="SAM" id="Phobius"/>
    </source>
</evidence>
<protein>
    <submittedName>
        <fullName evidence="10">Multidrug ABC transporter permease</fullName>
    </submittedName>
</protein>
<dbReference type="SMART" id="SM00382">
    <property type="entry name" value="AAA"/>
    <property type="match status" value="1"/>
</dbReference>
<dbReference type="InterPro" id="IPR011527">
    <property type="entry name" value="ABC1_TM_dom"/>
</dbReference>
<evidence type="ECO:0000313" key="11">
    <source>
        <dbReference type="Proteomes" id="UP000612585"/>
    </source>
</evidence>
<sequence length="601" mass="63527">MTTRAGRALGLAARAAPGHVTGYLLVSIAGAGGPLATAWLMKAVIDRVVAGHVPWTATALLAVAGVVTALVPHAIRYLRTGTGRRTRLAATGELYAVVNRFVGLRPFEDPEFLDHLQVARTSGTGAPVTVVDSGLGVVRGALMIAGFAGTLLLLGPWIAVAVLLSAVPSVHAELALSRRRAAMVARVGRAQRREMFYSNLLVDVDTAKEVRLFGAGGFLFGRMLAELRAIDTENRRVDRRELVVQGLLAVAGALVAGGLLLFAVRGTATGALTVGDVALVVAAVAAVQTALGGLVTDLVTAHQGLLLFGHWTAVVDAGSDLPVRPDPAPAPLLRTGIELRDVWFRYADDQPWVLRGVDLTLAAGRTTAVVGLNGAGKSTLVKLLCRLYDPVRGAVLWDGVDIRQLDPTDLRARIRAVFQDAVAYDLTAHENVAIGDVPTDPDRGRVEEAARAAGVDATLAGLAAGYDTPLTRILLPDAGFDALSERALSGVTLSGGQWQRVAIARGVVRDRPDLLILDEPSSALDAEAEHEVHRRLRALRRGRTSLLISHRLGVVREADVIVVIRDGRVAERGSHDGLMADGGTYAHLFDLQAAGYREVLT</sequence>
<reference evidence="10" key="1">
    <citation type="submission" date="2021-01" db="EMBL/GenBank/DDBJ databases">
        <title>Whole genome shotgun sequence of Virgisporangium aurantiacum NBRC 16421.</title>
        <authorList>
            <person name="Komaki H."/>
            <person name="Tamura T."/>
        </authorList>
    </citation>
    <scope>NUCLEOTIDE SEQUENCE</scope>
    <source>
        <strain evidence="10">NBRC 16421</strain>
    </source>
</reference>
<feature type="transmembrane region" description="Helical" evidence="7">
    <location>
        <begin position="53"/>
        <end position="75"/>
    </location>
</feature>
<dbReference type="SUPFAM" id="SSF90123">
    <property type="entry name" value="ABC transporter transmembrane region"/>
    <property type="match status" value="1"/>
</dbReference>
<dbReference type="EMBL" id="BOPG01000029">
    <property type="protein sequence ID" value="GIJ57177.1"/>
    <property type="molecule type" value="Genomic_DNA"/>
</dbReference>
<dbReference type="PROSITE" id="PS50929">
    <property type="entry name" value="ABC_TM1F"/>
    <property type="match status" value="1"/>
</dbReference>
<feature type="domain" description="ABC transporter" evidence="8">
    <location>
        <begin position="337"/>
        <end position="591"/>
    </location>
</feature>
<organism evidence="10 11">
    <name type="scientific">Virgisporangium aurantiacum</name>
    <dbReference type="NCBI Taxonomy" id="175570"/>
    <lineage>
        <taxon>Bacteria</taxon>
        <taxon>Bacillati</taxon>
        <taxon>Actinomycetota</taxon>
        <taxon>Actinomycetes</taxon>
        <taxon>Micromonosporales</taxon>
        <taxon>Micromonosporaceae</taxon>
        <taxon>Virgisporangium</taxon>
    </lineage>
</organism>
<dbReference type="AlphaFoldDB" id="A0A8J4E2M3"/>
<dbReference type="Proteomes" id="UP000612585">
    <property type="component" value="Unassembled WGS sequence"/>
</dbReference>
<dbReference type="PROSITE" id="PS00211">
    <property type="entry name" value="ABC_TRANSPORTER_1"/>
    <property type="match status" value="1"/>
</dbReference>
<evidence type="ECO:0000259" key="8">
    <source>
        <dbReference type="PROSITE" id="PS50893"/>
    </source>
</evidence>
<evidence type="ECO:0000256" key="4">
    <source>
        <dbReference type="ARBA" id="ARBA00022840"/>
    </source>
</evidence>
<evidence type="ECO:0000256" key="6">
    <source>
        <dbReference type="ARBA" id="ARBA00023136"/>
    </source>
</evidence>
<name>A0A8J4E2M3_9ACTN</name>
<keyword evidence="11" id="KW-1185">Reference proteome</keyword>
<evidence type="ECO:0000256" key="1">
    <source>
        <dbReference type="ARBA" id="ARBA00004651"/>
    </source>
</evidence>
<evidence type="ECO:0000259" key="9">
    <source>
        <dbReference type="PROSITE" id="PS50929"/>
    </source>
</evidence>
<dbReference type="InterPro" id="IPR003439">
    <property type="entry name" value="ABC_transporter-like_ATP-bd"/>
</dbReference>
<gene>
    <name evidence="10" type="ORF">Vau01_046930</name>
</gene>
<comment type="subcellular location">
    <subcellularLocation>
        <location evidence="1">Cell membrane</location>
        <topology evidence="1">Multi-pass membrane protein</topology>
    </subcellularLocation>
</comment>
<feature type="transmembrane region" description="Helical" evidence="7">
    <location>
        <begin position="242"/>
        <end position="265"/>
    </location>
</feature>
<dbReference type="GO" id="GO:0015421">
    <property type="term" value="F:ABC-type oligopeptide transporter activity"/>
    <property type="evidence" value="ECO:0007669"/>
    <property type="project" value="TreeGrafter"/>
</dbReference>
<proteinExistence type="predicted"/>
<feature type="transmembrane region" description="Helical" evidence="7">
    <location>
        <begin position="277"/>
        <end position="299"/>
    </location>
</feature>
<keyword evidence="4" id="KW-0067">ATP-binding</keyword>
<keyword evidence="6 7" id="KW-0472">Membrane</keyword>
<dbReference type="PANTHER" id="PTHR43394:SF1">
    <property type="entry name" value="ATP-BINDING CASSETTE SUB-FAMILY B MEMBER 10, MITOCHONDRIAL"/>
    <property type="match status" value="1"/>
</dbReference>
<dbReference type="GO" id="GO:0005886">
    <property type="term" value="C:plasma membrane"/>
    <property type="evidence" value="ECO:0007669"/>
    <property type="project" value="UniProtKB-SubCell"/>
</dbReference>
<keyword evidence="3" id="KW-0547">Nucleotide-binding</keyword>
<dbReference type="InterPro" id="IPR027417">
    <property type="entry name" value="P-loop_NTPase"/>
</dbReference>
<dbReference type="SUPFAM" id="SSF52540">
    <property type="entry name" value="P-loop containing nucleoside triphosphate hydrolases"/>
    <property type="match status" value="1"/>
</dbReference>
<evidence type="ECO:0000256" key="5">
    <source>
        <dbReference type="ARBA" id="ARBA00022989"/>
    </source>
</evidence>
<evidence type="ECO:0000256" key="2">
    <source>
        <dbReference type="ARBA" id="ARBA00022692"/>
    </source>
</evidence>
<comment type="caution">
    <text evidence="10">The sequence shown here is derived from an EMBL/GenBank/DDBJ whole genome shotgun (WGS) entry which is preliminary data.</text>
</comment>
<dbReference type="Pfam" id="PF00005">
    <property type="entry name" value="ABC_tran"/>
    <property type="match status" value="1"/>
</dbReference>
<dbReference type="Gene3D" id="1.20.1560.10">
    <property type="entry name" value="ABC transporter type 1, transmembrane domain"/>
    <property type="match status" value="1"/>
</dbReference>